<keyword evidence="4" id="KW-1185">Reference proteome</keyword>
<proteinExistence type="predicted"/>
<dbReference type="RefSeq" id="WP_107009935.1">
    <property type="nucleotide sequence ID" value="NZ_JBHRSF010000173.1"/>
</dbReference>
<dbReference type="Proteomes" id="UP000240957">
    <property type="component" value="Unassembled WGS sequence"/>
</dbReference>
<organism evidence="2 3">
    <name type="scientific">Acinetobacter sichuanensis</name>
    <dbReference type="NCBI Taxonomy" id="2136183"/>
    <lineage>
        <taxon>Bacteria</taxon>
        <taxon>Pseudomonadati</taxon>
        <taxon>Pseudomonadota</taxon>
        <taxon>Gammaproteobacteria</taxon>
        <taxon>Moraxellales</taxon>
        <taxon>Moraxellaceae</taxon>
        <taxon>Acinetobacter</taxon>
    </lineage>
</organism>
<comment type="caution">
    <text evidence="2">The sequence shown here is derived from an EMBL/GenBank/DDBJ whole genome shotgun (WGS) entry which is preliminary data.</text>
</comment>
<dbReference type="EMBL" id="JBHRSF010000173">
    <property type="protein sequence ID" value="MFC2998209.1"/>
    <property type="molecule type" value="Genomic_DNA"/>
</dbReference>
<reference evidence="2 3" key="2">
    <citation type="submission" date="2018-08" db="EMBL/GenBank/DDBJ databases">
        <title>The draft genome of Acinetobacter sichuanensis strain WCHAc060041.</title>
        <authorList>
            <person name="Qin J."/>
            <person name="Feng Y."/>
            <person name="Zong Z."/>
        </authorList>
    </citation>
    <scope>NUCLEOTIDE SEQUENCE [LARGE SCALE GENOMIC DNA]</scope>
    <source>
        <strain evidence="2 3">WCHAc060041</strain>
    </source>
</reference>
<dbReference type="Proteomes" id="UP001595455">
    <property type="component" value="Unassembled WGS sequence"/>
</dbReference>
<evidence type="ECO:0000313" key="2">
    <source>
        <dbReference type="EMBL" id="RFC81819.1"/>
    </source>
</evidence>
<protein>
    <submittedName>
        <fullName evidence="2">Uncharacterized protein</fullName>
    </submittedName>
</protein>
<reference evidence="4" key="3">
    <citation type="journal article" date="2019" name="Int. J. Syst. Evol. Microbiol.">
        <title>The Global Catalogue of Microorganisms (GCM) 10K type strain sequencing project: providing services to taxonomists for standard genome sequencing and annotation.</title>
        <authorList>
            <consortium name="The Broad Institute Genomics Platform"/>
            <consortium name="The Broad Institute Genome Sequencing Center for Infectious Disease"/>
            <person name="Wu L."/>
            <person name="Ma J."/>
        </authorList>
    </citation>
    <scope>NUCLEOTIDE SEQUENCE [LARGE SCALE GENOMIC DNA]</scope>
    <source>
        <strain evidence="4">KCTC 62575</strain>
    </source>
</reference>
<dbReference type="AlphaFoldDB" id="A0A371YK09"/>
<evidence type="ECO:0000313" key="3">
    <source>
        <dbReference type="Proteomes" id="UP000240957"/>
    </source>
</evidence>
<name>A0A371YK09_9GAMM</name>
<dbReference type="EMBL" id="PYIX02000054">
    <property type="protein sequence ID" value="RFC81819.1"/>
    <property type="molecule type" value="Genomic_DNA"/>
</dbReference>
<reference evidence="1" key="4">
    <citation type="submission" date="2024-09" db="EMBL/GenBank/DDBJ databases">
        <authorList>
            <person name="Sun Q."/>
            <person name="Mori K."/>
        </authorList>
    </citation>
    <scope>NUCLEOTIDE SEQUENCE</scope>
    <source>
        <strain evidence="1">KCTC 62575</strain>
    </source>
</reference>
<reference evidence="1" key="1">
    <citation type="journal article" date="2014" name="Int. J. Syst. Evol. Microbiol.">
        <title>Complete genome of a new Firmicutes species belonging to the dominant human colonic microbiota ('Ruminococcus bicirculans') reveals two chromosomes and a selective capacity to utilize plant glucans.</title>
        <authorList>
            <consortium name="NISC Comparative Sequencing Program"/>
            <person name="Wegmann U."/>
            <person name="Louis P."/>
            <person name="Goesmann A."/>
            <person name="Henrissat B."/>
            <person name="Duncan S.H."/>
            <person name="Flint H.J."/>
        </authorList>
    </citation>
    <scope>NUCLEOTIDE SEQUENCE</scope>
    <source>
        <strain evidence="1">KCTC 62575</strain>
    </source>
</reference>
<accession>A0A371YK09</accession>
<evidence type="ECO:0000313" key="4">
    <source>
        <dbReference type="Proteomes" id="UP001595455"/>
    </source>
</evidence>
<sequence>MRVEIINHDHLAINLNLDTIPRIDETINIALSEGGSISGVVNFIEHNISQNNNDHYVIIFLRPA</sequence>
<gene>
    <name evidence="1" type="ORF">ACFODO_23750</name>
    <name evidence="2" type="ORF">C9E89_019685</name>
</gene>
<evidence type="ECO:0000313" key="1">
    <source>
        <dbReference type="EMBL" id="MFC2998209.1"/>
    </source>
</evidence>